<reference evidence="7 8" key="1">
    <citation type="submission" date="2021-06" db="EMBL/GenBank/DDBJ databases">
        <title>50 bacteria genomes isolated from Dapeng, Shenzhen, China.</title>
        <authorList>
            <person name="Zheng W."/>
            <person name="Yu S."/>
            <person name="Huang Y."/>
        </authorList>
    </citation>
    <scope>NUCLEOTIDE SEQUENCE [LARGE SCALE GENOMIC DNA]</scope>
    <source>
        <strain evidence="7 8">DP1N14-2</strain>
    </source>
</reference>
<dbReference type="SUPFAM" id="SSF55424">
    <property type="entry name" value="FAD/NAD-linked reductases, dimerisation (C-terminal) domain"/>
    <property type="match status" value="1"/>
</dbReference>
<dbReference type="PRINTS" id="PR00411">
    <property type="entry name" value="PNDRDTASEI"/>
</dbReference>
<accession>A0ABS7NJZ8</accession>
<dbReference type="Gene3D" id="3.30.390.30">
    <property type="match status" value="1"/>
</dbReference>
<organism evidence="7 8">
    <name type="scientific">Leisingera daeponensis</name>
    <dbReference type="NCBI Taxonomy" id="405746"/>
    <lineage>
        <taxon>Bacteria</taxon>
        <taxon>Pseudomonadati</taxon>
        <taxon>Pseudomonadota</taxon>
        <taxon>Alphaproteobacteria</taxon>
        <taxon>Rhodobacterales</taxon>
        <taxon>Roseobacteraceae</taxon>
        <taxon>Leisingera</taxon>
    </lineage>
</organism>
<evidence type="ECO:0000313" key="7">
    <source>
        <dbReference type="EMBL" id="MBY6141538.1"/>
    </source>
</evidence>
<dbReference type="Proteomes" id="UP000766629">
    <property type="component" value="Unassembled WGS sequence"/>
</dbReference>
<dbReference type="InterPro" id="IPR016156">
    <property type="entry name" value="FAD/NAD-linked_Rdtase_dimer_sf"/>
</dbReference>
<evidence type="ECO:0000313" key="8">
    <source>
        <dbReference type="Proteomes" id="UP000766629"/>
    </source>
</evidence>
<dbReference type="Gene3D" id="3.50.50.60">
    <property type="entry name" value="FAD/NAD(P)-binding domain"/>
    <property type="match status" value="2"/>
</dbReference>
<evidence type="ECO:0000259" key="6">
    <source>
        <dbReference type="Pfam" id="PF14759"/>
    </source>
</evidence>
<comment type="cofactor">
    <cofactor evidence="1">
        <name>FAD</name>
        <dbReference type="ChEBI" id="CHEBI:57692"/>
    </cofactor>
</comment>
<comment type="caution">
    <text evidence="7">The sequence shown here is derived from an EMBL/GenBank/DDBJ whole genome shotgun (WGS) entry which is preliminary data.</text>
</comment>
<name>A0ABS7NJZ8_9RHOB</name>
<sequence length="404" mass="43030">MSTHGVIIAGAGQAGCSAAVKLRNLGYERPITLIGDEPHPPYQRPPLSKAYLLGDLPRERLFLRPETYYREYQITLRLNEPVTGISAASRTIGCGTETLPYDHLILATGAAPRRLPGELGGRLPGTYTIRSMADIDAIAPEFEPGRRLVIAGGGYIGLEVAAVAAKLNLEVTLIEAAPRILQRVAAPETAAFFRELHRSNGVRILEDTQLARVTGSGRATGVELAGGEVIAADFVVFGIGVTPETSLAAKAGLAVENGICTDARGRSSDPHIWAAGDCASLPFRGSRIRLESVGNAIDQAEVIAANIAGIPTVYDPKPWFWSDQYDVKLQIAGLNAGYDSTVTRAAPDGGVSVWYYRENTLIAADAMNDPRAYMIAKRLIDAGKSASPDLVGDPGSDLRTLLKT</sequence>
<keyword evidence="3" id="KW-0274">FAD</keyword>
<evidence type="ECO:0000256" key="4">
    <source>
        <dbReference type="ARBA" id="ARBA00023002"/>
    </source>
</evidence>
<dbReference type="RefSeq" id="WP_222509572.1">
    <property type="nucleotide sequence ID" value="NZ_JAHVJA010000011.1"/>
</dbReference>
<keyword evidence="4" id="KW-0560">Oxidoreductase</keyword>
<dbReference type="InterPro" id="IPR050446">
    <property type="entry name" value="FAD-oxidoreductase/Apoptosis"/>
</dbReference>
<feature type="domain" description="Reductase C-terminal" evidence="6">
    <location>
        <begin position="319"/>
        <end position="402"/>
    </location>
</feature>
<proteinExistence type="predicted"/>
<dbReference type="PANTHER" id="PTHR43557:SF2">
    <property type="entry name" value="RIESKE DOMAIN-CONTAINING PROTEIN-RELATED"/>
    <property type="match status" value="1"/>
</dbReference>
<evidence type="ECO:0000256" key="2">
    <source>
        <dbReference type="ARBA" id="ARBA00022630"/>
    </source>
</evidence>
<dbReference type="InterPro" id="IPR036188">
    <property type="entry name" value="FAD/NAD-bd_sf"/>
</dbReference>
<gene>
    <name evidence="7" type="ORF">KUV26_19020</name>
</gene>
<dbReference type="Pfam" id="PF07992">
    <property type="entry name" value="Pyr_redox_2"/>
    <property type="match status" value="1"/>
</dbReference>
<dbReference type="InterPro" id="IPR023753">
    <property type="entry name" value="FAD/NAD-binding_dom"/>
</dbReference>
<dbReference type="InterPro" id="IPR028202">
    <property type="entry name" value="Reductase_C"/>
</dbReference>
<dbReference type="SUPFAM" id="SSF51905">
    <property type="entry name" value="FAD/NAD(P)-binding domain"/>
    <property type="match status" value="1"/>
</dbReference>
<keyword evidence="8" id="KW-1185">Reference proteome</keyword>
<dbReference type="PANTHER" id="PTHR43557">
    <property type="entry name" value="APOPTOSIS-INDUCING FACTOR 1"/>
    <property type="match status" value="1"/>
</dbReference>
<feature type="domain" description="FAD/NAD(P)-binding" evidence="5">
    <location>
        <begin position="6"/>
        <end position="300"/>
    </location>
</feature>
<evidence type="ECO:0000256" key="3">
    <source>
        <dbReference type="ARBA" id="ARBA00022827"/>
    </source>
</evidence>
<dbReference type="EMBL" id="JAHVJA010000011">
    <property type="protein sequence ID" value="MBY6141538.1"/>
    <property type="molecule type" value="Genomic_DNA"/>
</dbReference>
<evidence type="ECO:0000256" key="1">
    <source>
        <dbReference type="ARBA" id="ARBA00001974"/>
    </source>
</evidence>
<dbReference type="PRINTS" id="PR00368">
    <property type="entry name" value="FADPNR"/>
</dbReference>
<dbReference type="Pfam" id="PF14759">
    <property type="entry name" value="Reductase_C"/>
    <property type="match status" value="1"/>
</dbReference>
<evidence type="ECO:0000259" key="5">
    <source>
        <dbReference type="Pfam" id="PF07992"/>
    </source>
</evidence>
<keyword evidence="2" id="KW-0285">Flavoprotein</keyword>
<protein>
    <submittedName>
        <fullName evidence="7">FAD-dependent oxidoreductase</fullName>
    </submittedName>
</protein>